<keyword evidence="1" id="KW-0813">Transport</keyword>
<proteinExistence type="predicted"/>
<evidence type="ECO:0000256" key="1">
    <source>
        <dbReference type="ARBA" id="ARBA00022448"/>
    </source>
</evidence>
<feature type="transmembrane region" description="Helical" evidence="7">
    <location>
        <begin position="200"/>
        <end position="218"/>
    </location>
</feature>
<keyword evidence="5" id="KW-0408">Iron</keyword>
<evidence type="ECO:0000256" key="2">
    <source>
        <dbReference type="ARBA" id="ARBA00022485"/>
    </source>
</evidence>
<dbReference type="Gene3D" id="2.60.40.10">
    <property type="entry name" value="Immunoglobulins"/>
    <property type="match status" value="1"/>
</dbReference>
<comment type="caution">
    <text evidence="9">The sequence shown here is derived from an EMBL/GenBank/DDBJ whole genome shotgun (WGS) entry which is preliminary data.</text>
</comment>
<name>A0A7Y2EEJ1_UNCEI</name>
<dbReference type="Pfam" id="PF13746">
    <property type="entry name" value="Fer4_18"/>
    <property type="match status" value="1"/>
</dbReference>
<dbReference type="InterPro" id="IPR051684">
    <property type="entry name" value="Electron_Trans/Redox"/>
</dbReference>
<dbReference type="PANTHER" id="PTHR30176">
    <property type="entry name" value="FERREDOXIN-TYPE PROTEIN NAPH"/>
    <property type="match status" value="1"/>
</dbReference>
<evidence type="ECO:0000256" key="7">
    <source>
        <dbReference type="SAM" id="Phobius"/>
    </source>
</evidence>
<dbReference type="EMBL" id="JABDJR010000693">
    <property type="protein sequence ID" value="NNF08520.1"/>
    <property type="molecule type" value="Genomic_DNA"/>
</dbReference>
<evidence type="ECO:0000256" key="6">
    <source>
        <dbReference type="ARBA" id="ARBA00023014"/>
    </source>
</evidence>
<dbReference type="PROSITE" id="PS00198">
    <property type="entry name" value="4FE4S_FER_1"/>
    <property type="match status" value="1"/>
</dbReference>
<evidence type="ECO:0000256" key="3">
    <source>
        <dbReference type="ARBA" id="ARBA00022723"/>
    </source>
</evidence>
<dbReference type="InterPro" id="IPR014116">
    <property type="entry name" value="Cyt_c_oxidase_cbb3_FixG"/>
</dbReference>
<feature type="transmembrane region" description="Helical" evidence="7">
    <location>
        <begin position="47"/>
        <end position="71"/>
    </location>
</feature>
<dbReference type="Gene3D" id="3.30.70.20">
    <property type="match status" value="1"/>
</dbReference>
<protein>
    <submittedName>
        <fullName evidence="9">Cytochrome c oxidase accessory protein CcoG</fullName>
    </submittedName>
</protein>
<dbReference type="Pfam" id="PF12801">
    <property type="entry name" value="Fer4_5"/>
    <property type="match status" value="1"/>
</dbReference>
<dbReference type="NCBIfam" id="TIGR02745">
    <property type="entry name" value="ccoG_rdxA_fixG"/>
    <property type="match status" value="1"/>
</dbReference>
<evidence type="ECO:0000259" key="8">
    <source>
        <dbReference type="PROSITE" id="PS51379"/>
    </source>
</evidence>
<feature type="domain" description="4Fe-4S ferredoxin-type" evidence="8">
    <location>
        <begin position="256"/>
        <end position="286"/>
    </location>
</feature>
<sequence length="469" mass="53439">MAQTQPRKRTEIRWPEKDTVYTINPDGSRNFLHPADVKGRWQIRKNVFWTILIGVYLLLPLITIKGAPAVHIDIPGRAATLFGFTFTNQDFYLTFFVVSAIGFSLFVATSLYGRVWCGFACPQTVFLEGVFRRIERWIEGSRAKRIRRNMGPWNFDKAWRKILKHAAFLGLSALIAHAFVAYFIPAKELGMAVFQSPSNHWAAFLWTLFWTGMLYFNYSWFREQTCLIICPYGRLQSALIDQDTKVIGYDDSRGEPRSKVNDDGGDCIDCHRCVQVCPTGVDIRNGLQMECVGCFNCIDACDDIMDKLGRPRGLIRYDSGRAFATGVRRKLLRPRFYLYVVLAILGLVVATTMMSRRTDFEAKVLRARGMPYQIEGEELRNLWTLRVQNKTRAEKTFFVSVAGDKGAPEDTRFVVAQEKLRAGPMSQAETPVFSYVTRDTYEEPFPIAFTVVDSASGTTKVVNFKFLGP</sequence>
<dbReference type="InterPro" id="IPR017896">
    <property type="entry name" value="4Fe4S_Fe-S-bd"/>
</dbReference>
<keyword evidence="7" id="KW-0812">Transmembrane</keyword>
<dbReference type="Pfam" id="PF11614">
    <property type="entry name" value="FixG_C"/>
    <property type="match status" value="1"/>
</dbReference>
<evidence type="ECO:0000256" key="5">
    <source>
        <dbReference type="ARBA" id="ARBA00023004"/>
    </source>
</evidence>
<dbReference type="SUPFAM" id="SSF54862">
    <property type="entry name" value="4Fe-4S ferredoxins"/>
    <property type="match status" value="1"/>
</dbReference>
<reference evidence="9 10" key="1">
    <citation type="submission" date="2020-03" db="EMBL/GenBank/DDBJ databases">
        <title>Metabolic flexibility allows generalist bacteria to become dominant in a frequently disturbed ecosystem.</title>
        <authorList>
            <person name="Chen Y.-J."/>
            <person name="Leung P.M."/>
            <person name="Bay S.K."/>
            <person name="Hugenholtz P."/>
            <person name="Kessler A.J."/>
            <person name="Shelley G."/>
            <person name="Waite D.W."/>
            <person name="Cook P.L."/>
            <person name="Greening C."/>
        </authorList>
    </citation>
    <scope>NUCLEOTIDE SEQUENCE [LARGE SCALE GENOMIC DNA]</scope>
    <source>
        <strain evidence="9">SS_bin_28</strain>
    </source>
</reference>
<accession>A0A7Y2EEJ1</accession>
<dbReference type="InterPro" id="IPR032879">
    <property type="entry name" value="FixG_C"/>
</dbReference>
<keyword evidence="4" id="KW-0249">Electron transport</keyword>
<dbReference type="AlphaFoldDB" id="A0A7Y2EEJ1"/>
<dbReference type="PANTHER" id="PTHR30176:SF3">
    <property type="entry name" value="FERREDOXIN-TYPE PROTEIN NAPH"/>
    <property type="match status" value="1"/>
</dbReference>
<feature type="transmembrane region" description="Helical" evidence="7">
    <location>
        <begin position="91"/>
        <end position="112"/>
    </location>
</feature>
<keyword evidence="3" id="KW-0479">Metal-binding</keyword>
<dbReference type="GO" id="GO:0051539">
    <property type="term" value="F:4 iron, 4 sulfur cluster binding"/>
    <property type="evidence" value="ECO:0007669"/>
    <property type="project" value="UniProtKB-KW"/>
</dbReference>
<dbReference type="GO" id="GO:0005886">
    <property type="term" value="C:plasma membrane"/>
    <property type="evidence" value="ECO:0007669"/>
    <property type="project" value="TreeGrafter"/>
</dbReference>
<dbReference type="InterPro" id="IPR017900">
    <property type="entry name" value="4Fe4S_Fe_S_CS"/>
</dbReference>
<feature type="transmembrane region" description="Helical" evidence="7">
    <location>
        <begin position="166"/>
        <end position="185"/>
    </location>
</feature>
<keyword evidence="6" id="KW-0411">Iron-sulfur</keyword>
<keyword evidence="7" id="KW-1133">Transmembrane helix</keyword>
<dbReference type="InterPro" id="IPR013783">
    <property type="entry name" value="Ig-like_fold"/>
</dbReference>
<dbReference type="Proteomes" id="UP000547674">
    <property type="component" value="Unassembled WGS sequence"/>
</dbReference>
<organism evidence="9 10">
    <name type="scientific">Eiseniibacteriota bacterium</name>
    <dbReference type="NCBI Taxonomy" id="2212470"/>
    <lineage>
        <taxon>Bacteria</taxon>
        <taxon>Candidatus Eiseniibacteriota</taxon>
    </lineage>
</organism>
<evidence type="ECO:0000313" key="9">
    <source>
        <dbReference type="EMBL" id="NNF08520.1"/>
    </source>
</evidence>
<feature type="transmembrane region" description="Helical" evidence="7">
    <location>
        <begin position="336"/>
        <end position="354"/>
    </location>
</feature>
<dbReference type="PROSITE" id="PS51379">
    <property type="entry name" value="4FE4S_FER_2"/>
    <property type="match status" value="1"/>
</dbReference>
<dbReference type="GO" id="GO:0046872">
    <property type="term" value="F:metal ion binding"/>
    <property type="evidence" value="ECO:0007669"/>
    <property type="project" value="UniProtKB-KW"/>
</dbReference>
<gene>
    <name evidence="9" type="primary">ccoG</name>
    <name evidence="9" type="ORF">HKN21_17290</name>
</gene>
<evidence type="ECO:0000313" key="10">
    <source>
        <dbReference type="Proteomes" id="UP000547674"/>
    </source>
</evidence>
<keyword evidence="2" id="KW-0004">4Fe-4S</keyword>
<evidence type="ECO:0000256" key="4">
    <source>
        <dbReference type="ARBA" id="ARBA00022982"/>
    </source>
</evidence>
<keyword evidence="7" id="KW-0472">Membrane</keyword>